<sequence length="528" mass="56054">MRDFDFPGRSAVHATNGAVATSHPYASLAALDVLRAGGGAVDAAIAAVATLCVVEPHMTGIGGDCFVLYAPNGGDAVVGLNGSGRAPAAASLETLREAGLSEIEVTSPHAVTLPGAVDAWCRLHERYGRRELAELLAPAIGYARDGYPLHARVASDWAELAPKLRRNAEAAADFLPGGLAPREGDLHRQPALADTLERIAREGRSGFYEGPVAEAMVRSLRDLGGVHSLEDFAAVAGEWVTPIASDYRGHRVHQIPPNNQGVVALAMLNILEGYDLAGLAPLGALRTHLEIEAGRLAYDMRNRHLADGGSLEVPLERLLSKDWAGELRDKIDPEQAFAEIPDLGLATSDTVYVTVVDRDRNTVSFINSLFHGFGSGILCGEAGVMFHSRGASFRLDPAHPNRLAPNKRPMHTIMPGLVTRDGRAEIGYGVMGGDYQPFGHARLLTNLIDYAMDPQAGLDCPRVFALGQRVEVEKSLPGETLAGLQRRGHSLSLAGQALGGGQCIRIDHARGLLTAGSDPRKDGCALGY</sequence>
<dbReference type="Gene3D" id="3.60.20.40">
    <property type="match status" value="1"/>
</dbReference>
<organism evidence="3 4">
    <name type="scientific">Symbiodinium necroappetens</name>
    <dbReference type="NCBI Taxonomy" id="1628268"/>
    <lineage>
        <taxon>Eukaryota</taxon>
        <taxon>Sar</taxon>
        <taxon>Alveolata</taxon>
        <taxon>Dinophyceae</taxon>
        <taxon>Suessiales</taxon>
        <taxon>Symbiodiniaceae</taxon>
        <taxon>Symbiodinium</taxon>
    </lineage>
</organism>
<gene>
    <name evidence="3" type="primary">ywrD</name>
    <name evidence="3" type="ORF">SNEC2469_LOCUS18784</name>
</gene>
<protein>
    <submittedName>
        <fullName evidence="3">YwrD protein</fullName>
    </submittedName>
</protein>
<dbReference type="OrthoDB" id="444866at2759"/>
<dbReference type="InterPro" id="IPR029055">
    <property type="entry name" value="Ntn_hydrolases_N"/>
</dbReference>
<dbReference type="AlphaFoldDB" id="A0A812VW83"/>
<name>A0A812VW83_9DINO</name>
<feature type="active site" description="Nucleophile" evidence="1">
    <location>
        <position position="350"/>
    </location>
</feature>
<dbReference type="PANTHER" id="PTHR43881:SF1">
    <property type="entry name" value="GAMMA-GLUTAMYLTRANSPEPTIDASE (AFU_ORTHOLOGUE AFUA_4G13580)"/>
    <property type="match status" value="1"/>
</dbReference>
<dbReference type="InterPro" id="IPR043137">
    <property type="entry name" value="GGT_ssub_C"/>
</dbReference>
<dbReference type="NCBIfam" id="TIGR00066">
    <property type="entry name" value="g_glut_trans"/>
    <property type="match status" value="1"/>
</dbReference>
<dbReference type="PANTHER" id="PTHR43881">
    <property type="entry name" value="GAMMA-GLUTAMYLTRANSPEPTIDASE (AFU_ORTHOLOGUE AFUA_4G13580)"/>
    <property type="match status" value="1"/>
</dbReference>
<evidence type="ECO:0000256" key="2">
    <source>
        <dbReference type="PIRSR" id="PIRSR600101-2"/>
    </source>
</evidence>
<dbReference type="Pfam" id="PF01019">
    <property type="entry name" value="G_glu_transpept"/>
    <property type="match status" value="1"/>
</dbReference>
<dbReference type="InterPro" id="IPR043138">
    <property type="entry name" value="GGT_lsub"/>
</dbReference>
<dbReference type="Proteomes" id="UP000601435">
    <property type="component" value="Unassembled WGS sequence"/>
</dbReference>
<proteinExistence type="predicted"/>
<dbReference type="GO" id="GO:0006751">
    <property type="term" value="P:glutathione catabolic process"/>
    <property type="evidence" value="ECO:0007669"/>
    <property type="project" value="InterPro"/>
</dbReference>
<dbReference type="PRINTS" id="PR01210">
    <property type="entry name" value="GGTRANSPTASE"/>
</dbReference>
<dbReference type="InterPro" id="IPR000101">
    <property type="entry name" value="GGT_peptidase"/>
</dbReference>
<reference evidence="3" key="1">
    <citation type="submission" date="2021-02" db="EMBL/GenBank/DDBJ databases">
        <authorList>
            <person name="Dougan E. K."/>
            <person name="Rhodes N."/>
            <person name="Thang M."/>
            <person name="Chan C."/>
        </authorList>
    </citation>
    <scope>NUCLEOTIDE SEQUENCE</scope>
</reference>
<evidence type="ECO:0000313" key="3">
    <source>
        <dbReference type="EMBL" id="CAE7661074.1"/>
    </source>
</evidence>
<dbReference type="InterPro" id="IPR052896">
    <property type="entry name" value="GGT-like_enzyme"/>
</dbReference>
<accession>A0A812VW83</accession>
<dbReference type="EMBL" id="CAJNJA010031815">
    <property type="protein sequence ID" value="CAE7661074.1"/>
    <property type="molecule type" value="Genomic_DNA"/>
</dbReference>
<keyword evidence="4" id="KW-1185">Reference proteome</keyword>
<comment type="caution">
    <text evidence="3">The sequence shown here is derived from an EMBL/GenBank/DDBJ whole genome shotgun (WGS) entry which is preliminary data.</text>
</comment>
<evidence type="ECO:0000313" key="4">
    <source>
        <dbReference type="Proteomes" id="UP000601435"/>
    </source>
</evidence>
<dbReference type="SUPFAM" id="SSF56235">
    <property type="entry name" value="N-terminal nucleophile aminohydrolases (Ntn hydrolases)"/>
    <property type="match status" value="1"/>
</dbReference>
<dbReference type="GO" id="GO:0036374">
    <property type="term" value="F:glutathione hydrolase activity"/>
    <property type="evidence" value="ECO:0007669"/>
    <property type="project" value="InterPro"/>
</dbReference>
<dbReference type="Gene3D" id="1.10.246.130">
    <property type="match status" value="1"/>
</dbReference>
<evidence type="ECO:0000256" key="1">
    <source>
        <dbReference type="PIRSR" id="PIRSR600101-1"/>
    </source>
</evidence>
<feature type="binding site" evidence="2">
    <location>
        <position position="433"/>
    </location>
    <ligand>
        <name>L-glutamate</name>
        <dbReference type="ChEBI" id="CHEBI:29985"/>
    </ligand>
</feature>